<gene>
    <name evidence="2" type="ordered locus">Mzhil_0678</name>
</gene>
<dbReference type="GeneID" id="10822289"/>
<keyword evidence="3" id="KW-1185">Reference proteome</keyword>
<evidence type="ECO:0000313" key="3">
    <source>
        <dbReference type="Proteomes" id="UP000006622"/>
    </source>
</evidence>
<name>F7XK80_METZD</name>
<dbReference type="EMBL" id="CP002101">
    <property type="protein sequence ID" value="AEH60545.1"/>
    <property type="molecule type" value="Genomic_DNA"/>
</dbReference>
<dbReference type="STRING" id="679901.Mzhil_0678"/>
<dbReference type="PANTHER" id="PTHR12861:SF3">
    <property type="entry name" value="TRANSLOCON-ASSOCIATED PROTEIN SUBUNIT BETA"/>
    <property type="match status" value="1"/>
</dbReference>
<dbReference type="Proteomes" id="UP000006622">
    <property type="component" value="Chromosome"/>
</dbReference>
<dbReference type="HOGENOM" id="CLU_509625_0_0_2"/>
<dbReference type="RefSeq" id="WP_013897984.1">
    <property type="nucleotide sequence ID" value="NC_015676.1"/>
</dbReference>
<proteinExistence type="predicted"/>
<feature type="compositionally biased region" description="Polar residues" evidence="1">
    <location>
        <begin position="325"/>
        <end position="342"/>
    </location>
</feature>
<dbReference type="AlphaFoldDB" id="F7XK80"/>
<dbReference type="Gene3D" id="2.60.40.10">
    <property type="entry name" value="Immunoglobulins"/>
    <property type="match status" value="1"/>
</dbReference>
<sequence precursor="true">MFKKISYLLIFLFAIGVFLSPATASSDVEWTSSIDSKKLYWGDSVEHKDYTVRAQDFNKDGYVHISIYMDGQLKTEAPLRVGDSIEHGDEIRVYVKEVKTNIDSWSGEMKDPYADVQIFRRGLPELEINIKPDRDTYDPKKASESSITATVVVKNTGNAKAEDVRLALDIDGLELIEGDLDHSFTEILKGKSSDPVTIKMKTPHIWDSQTFNLHARATGFDIKGQTYDKETKKSVTVEKKWDLKVTKLVTGDIYIDEVAHATVMLRNSGLVDINSIEVSDSIHNNFIPEKDVSLNKTLSLKPGESITLFKYSMTPKKPGKYNLPQVKTSFTSPENKKYQVSSDKPEVKVNGPYIILNKEANPSKSLISEEITITLKINNIGNVDASVNVYDHVPENSTLISGDTKFSDVVKKDSSTSFNYRIKMDQAGEMELPPAESSYVDMSGYRSVTESNRPLINIYSEGMPDSAANVQEDANNRNNKESLDQDGTSSSEDEKVQPGFEILISIISLAAIYVMFCKKDGI</sequence>
<evidence type="ECO:0000256" key="1">
    <source>
        <dbReference type="SAM" id="MobiDB-lite"/>
    </source>
</evidence>
<dbReference type="OrthoDB" id="125550at2157"/>
<dbReference type="PANTHER" id="PTHR12861">
    <property type="entry name" value="TRANSLOCON-ASSOCIATED PROTEIN, BETA SUBUNIT PRECURSOR TRAP-BETA SIGNAL SEQUENCE RECEPTOR BETA SUBUNIT"/>
    <property type="match status" value="1"/>
</dbReference>
<protein>
    <submittedName>
        <fullName evidence="2">Conserved repeat domain protein</fullName>
    </submittedName>
</protein>
<feature type="region of interest" description="Disordered" evidence="1">
    <location>
        <begin position="323"/>
        <end position="343"/>
    </location>
</feature>
<evidence type="ECO:0000313" key="2">
    <source>
        <dbReference type="EMBL" id="AEH60545.1"/>
    </source>
</evidence>
<dbReference type="InterPro" id="IPR013783">
    <property type="entry name" value="Ig-like_fold"/>
</dbReference>
<accession>F7XK80</accession>
<dbReference type="KEGG" id="mzh:Mzhil_0678"/>
<organism evidence="2 3">
    <name type="scientific">Methanosalsum zhilinae (strain DSM 4017 / NBRC 107636 / OCM 62 / WeN5)</name>
    <name type="common">Methanohalophilus zhilinae</name>
    <dbReference type="NCBI Taxonomy" id="679901"/>
    <lineage>
        <taxon>Archaea</taxon>
        <taxon>Methanobacteriati</taxon>
        <taxon>Methanobacteriota</taxon>
        <taxon>Stenosarchaea group</taxon>
        <taxon>Methanomicrobia</taxon>
        <taxon>Methanosarcinales</taxon>
        <taxon>Methanosarcinaceae</taxon>
        <taxon>Methanosalsum</taxon>
    </lineage>
</organism>
<reference evidence="2" key="1">
    <citation type="submission" date="2010-07" db="EMBL/GenBank/DDBJ databases">
        <title>The complete genome of Methanosalsum zhilinae DSM 4017.</title>
        <authorList>
            <consortium name="US DOE Joint Genome Institute (JGI-PGF)"/>
            <person name="Lucas S."/>
            <person name="Copeland A."/>
            <person name="Lapidus A."/>
            <person name="Glavina del Rio T."/>
            <person name="Dalin E."/>
            <person name="Tice H."/>
            <person name="Bruce D."/>
            <person name="Goodwin L."/>
            <person name="Pitluck S."/>
            <person name="Kyrpides N."/>
            <person name="Mavromatis K."/>
            <person name="Ovchinnikova G."/>
            <person name="Daligault H."/>
            <person name="Detter J.C."/>
            <person name="Han C."/>
            <person name="Tapia R."/>
            <person name="Larimer F."/>
            <person name="Land M."/>
            <person name="Hauser L."/>
            <person name="Markowitz V."/>
            <person name="Cheng J.-F."/>
            <person name="Hugenholtz P."/>
            <person name="Woyke T."/>
            <person name="Wu D."/>
            <person name="Spring S."/>
            <person name="Schueler E."/>
            <person name="Brambilla E."/>
            <person name="Klenk H.-P."/>
            <person name="Eisen J.A."/>
        </authorList>
    </citation>
    <scope>NUCLEOTIDE SEQUENCE</scope>
    <source>
        <strain evidence="2">DSM 4017</strain>
    </source>
</reference>